<evidence type="ECO:0000256" key="4">
    <source>
        <dbReference type="SAM" id="MobiDB-lite"/>
    </source>
</evidence>
<dbReference type="GO" id="GO:0003712">
    <property type="term" value="F:transcription coregulator activity"/>
    <property type="evidence" value="ECO:0007669"/>
    <property type="project" value="TreeGrafter"/>
</dbReference>
<organism evidence="5 6">
    <name type="scientific">Ditylenchus destructor</name>
    <dbReference type="NCBI Taxonomy" id="166010"/>
    <lineage>
        <taxon>Eukaryota</taxon>
        <taxon>Metazoa</taxon>
        <taxon>Ecdysozoa</taxon>
        <taxon>Nematoda</taxon>
        <taxon>Chromadorea</taxon>
        <taxon>Rhabditida</taxon>
        <taxon>Tylenchina</taxon>
        <taxon>Tylenchomorpha</taxon>
        <taxon>Sphaerularioidea</taxon>
        <taxon>Anguinidae</taxon>
        <taxon>Anguininae</taxon>
        <taxon>Ditylenchus</taxon>
    </lineage>
</organism>
<dbReference type="GO" id="GO:0005634">
    <property type="term" value="C:nucleus"/>
    <property type="evidence" value="ECO:0007669"/>
    <property type="project" value="UniProtKB-SubCell"/>
</dbReference>
<dbReference type="PANTHER" id="PTHR13293">
    <property type="entry name" value="AKIRIN-RELATED"/>
    <property type="match status" value="1"/>
</dbReference>
<dbReference type="GO" id="GO:0000785">
    <property type="term" value="C:chromatin"/>
    <property type="evidence" value="ECO:0007669"/>
    <property type="project" value="TreeGrafter"/>
</dbReference>
<evidence type="ECO:0000256" key="1">
    <source>
        <dbReference type="ARBA" id="ARBA00004123"/>
    </source>
</evidence>
<dbReference type="GO" id="GO:0045944">
    <property type="term" value="P:positive regulation of transcription by RNA polymerase II"/>
    <property type="evidence" value="ECO:0007669"/>
    <property type="project" value="TreeGrafter"/>
</dbReference>
<dbReference type="AlphaFoldDB" id="A0AAD4MPP4"/>
<sequence length="273" mass="30576">MACGLAVKRPHEYDYETYLSPESAVETKRSRPSNQPHCSPFRPQLGTLAASLMQSSASASKENEEVLNTGPLGFVKTTQLSGTQLEAYLTAEVQYLKRRKLIPSRAGHQSQSGGESSHDKLVTESSTSYRQGAVSPSSCHSGSDSDSETGSALDNRTSPQGKLMSMEALYEKPQLSLKQVKLICDRLLKEQEIRLRYEYETALNKKLEEQHESYVQFAKEQIDSRHSNNECFYILPFVYGSGNEGLRWHHFSDIKAELKTTSMALYILTHADN</sequence>
<keyword evidence="6" id="KW-1185">Reference proteome</keyword>
<reference evidence="5" key="1">
    <citation type="submission" date="2022-01" db="EMBL/GenBank/DDBJ databases">
        <title>Genome Sequence Resource for Two Populations of Ditylenchus destructor, the Migratory Endoparasitic Phytonematode.</title>
        <authorList>
            <person name="Zhang H."/>
            <person name="Lin R."/>
            <person name="Xie B."/>
        </authorList>
    </citation>
    <scope>NUCLEOTIDE SEQUENCE</scope>
    <source>
        <strain evidence="5">BazhouSP</strain>
    </source>
</reference>
<evidence type="ECO:0000313" key="6">
    <source>
        <dbReference type="Proteomes" id="UP001201812"/>
    </source>
</evidence>
<evidence type="ECO:0000256" key="2">
    <source>
        <dbReference type="ARBA" id="ARBA00005625"/>
    </source>
</evidence>
<comment type="similarity">
    <text evidence="2">Belongs to the akirin family.</text>
</comment>
<dbReference type="GO" id="GO:0045089">
    <property type="term" value="P:positive regulation of innate immune response"/>
    <property type="evidence" value="ECO:0007669"/>
    <property type="project" value="TreeGrafter"/>
</dbReference>
<name>A0AAD4MPP4_9BILA</name>
<gene>
    <name evidence="5" type="ORF">DdX_15787</name>
</gene>
<proteinExistence type="inferred from homology"/>
<comment type="subcellular location">
    <subcellularLocation>
        <location evidence="1">Nucleus</location>
    </subcellularLocation>
</comment>
<protein>
    <submittedName>
        <fullName evidence="5">Akirin-1</fullName>
    </submittedName>
</protein>
<evidence type="ECO:0000256" key="3">
    <source>
        <dbReference type="ARBA" id="ARBA00023242"/>
    </source>
</evidence>
<dbReference type="InterPro" id="IPR024132">
    <property type="entry name" value="Akirin"/>
</dbReference>
<comment type="caution">
    <text evidence="5">The sequence shown here is derived from an EMBL/GenBank/DDBJ whole genome shotgun (WGS) entry which is preliminary data.</text>
</comment>
<keyword evidence="3" id="KW-0539">Nucleus</keyword>
<accession>A0AAD4MPP4</accession>
<dbReference type="EMBL" id="JAKKPZ010000108">
    <property type="protein sequence ID" value="KAI1701920.1"/>
    <property type="molecule type" value="Genomic_DNA"/>
</dbReference>
<feature type="region of interest" description="Disordered" evidence="4">
    <location>
        <begin position="104"/>
        <end position="160"/>
    </location>
</feature>
<feature type="compositionally biased region" description="Low complexity" evidence="4">
    <location>
        <begin position="135"/>
        <end position="144"/>
    </location>
</feature>
<dbReference type="PANTHER" id="PTHR13293:SF6">
    <property type="entry name" value="AKIRIN-RELATED"/>
    <property type="match status" value="1"/>
</dbReference>
<dbReference type="Proteomes" id="UP001201812">
    <property type="component" value="Unassembled WGS sequence"/>
</dbReference>
<feature type="region of interest" description="Disordered" evidence="4">
    <location>
        <begin position="24"/>
        <end position="43"/>
    </location>
</feature>
<feature type="compositionally biased region" description="Polar residues" evidence="4">
    <location>
        <begin position="148"/>
        <end position="160"/>
    </location>
</feature>
<evidence type="ECO:0000313" key="5">
    <source>
        <dbReference type="EMBL" id="KAI1701920.1"/>
    </source>
</evidence>